<feature type="region of interest" description="Disordered" evidence="10">
    <location>
        <begin position="1"/>
        <end position="51"/>
    </location>
</feature>
<dbReference type="CDD" id="cd18089">
    <property type="entry name" value="SPOUT_Trm10-like"/>
    <property type="match status" value="1"/>
</dbReference>
<feature type="compositionally biased region" description="Basic and acidic residues" evidence="10">
    <location>
        <begin position="36"/>
        <end position="51"/>
    </location>
</feature>
<dbReference type="PANTHER" id="PTHR11606">
    <property type="entry name" value="GLUTAMATE DEHYDROGENASE"/>
    <property type="match status" value="1"/>
</dbReference>
<dbReference type="InterPro" id="IPR006097">
    <property type="entry name" value="Glu/Leu/Phe/Val/Trp_DH_dimer"/>
</dbReference>
<dbReference type="InterPro" id="IPR036291">
    <property type="entry name" value="NAD(P)-bd_dom_sf"/>
</dbReference>
<dbReference type="EMBL" id="ML005434">
    <property type="protein sequence ID" value="RKP18524.1"/>
    <property type="molecule type" value="Genomic_DNA"/>
</dbReference>
<dbReference type="CDD" id="cd01076">
    <property type="entry name" value="NAD_bind_1_Glu_DH"/>
    <property type="match status" value="1"/>
</dbReference>
<dbReference type="InterPro" id="IPR028564">
    <property type="entry name" value="MT_TRM10-typ"/>
</dbReference>
<dbReference type="InterPro" id="IPR046346">
    <property type="entry name" value="Aminoacid_DH-like_N_sf"/>
</dbReference>
<dbReference type="PROSITE" id="PS51675">
    <property type="entry name" value="SAM_MT_TRM10"/>
    <property type="match status" value="1"/>
</dbReference>
<keyword evidence="4" id="KW-0808">Transferase</keyword>
<dbReference type="InterPro" id="IPR033524">
    <property type="entry name" value="Glu/Leu/Phe/Val_DH_AS"/>
</dbReference>
<evidence type="ECO:0000256" key="4">
    <source>
        <dbReference type="ARBA" id="ARBA00022679"/>
    </source>
</evidence>
<evidence type="ECO:0000313" key="12">
    <source>
        <dbReference type="EMBL" id="RKP18524.1"/>
    </source>
</evidence>
<dbReference type="SUPFAM" id="SSF53223">
    <property type="entry name" value="Aminoacid dehydrogenase-like, N-terminal domain"/>
    <property type="match status" value="1"/>
</dbReference>
<organism evidence="12 13">
    <name type="scientific">Rozella allomycis (strain CSF55)</name>
    <dbReference type="NCBI Taxonomy" id="988480"/>
    <lineage>
        <taxon>Eukaryota</taxon>
        <taxon>Fungi</taxon>
        <taxon>Fungi incertae sedis</taxon>
        <taxon>Cryptomycota</taxon>
        <taxon>Cryptomycota incertae sedis</taxon>
        <taxon>Rozella</taxon>
    </lineage>
</organism>
<dbReference type="InterPro" id="IPR006096">
    <property type="entry name" value="Glu/Leu/Phe/Val/Trp_DH_C"/>
</dbReference>
<dbReference type="Gene3D" id="3.40.50.720">
    <property type="entry name" value="NAD(P)-binding Rossmann-like Domain"/>
    <property type="match status" value="1"/>
</dbReference>
<comment type="catalytic activity">
    <reaction evidence="8">
        <text>L-glutamate + NADP(+) + H2O = 2-oxoglutarate + NH4(+) + NADPH + H(+)</text>
        <dbReference type="Rhea" id="RHEA:11612"/>
        <dbReference type="ChEBI" id="CHEBI:15377"/>
        <dbReference type="ChEBI" id="CHEBI:15378"/>
        <dbReference type="ChEBI" id="CHEBI:16810"/>
        <dbReference type="ChEBI" id="CHEBI:28938"/>
        <dbReference type="ChEBI" id="CHEBI:29985"/>
        <dbReference type="ChEBI" id="CHEBI:57783"/>
        <dbReference type="ChEBI" id="CHEBI:58349"/>
        <dbReference type="EC" id="1.4.1.3"/>
    </reaction>
</comment>
<dbReference type="PROSITE" id="PS00074">
    <property type="entry name" value="GLFV_DEHYDROGENASE"/>
    <property type="match status" value="1"/>
</dbReference>
<proteinExistence type="inferred from homology"/>
<gene>
    <name evidence="12" type="ORF">ROZALSC1DRAFT_29806</name>
</gene>
<dbReference type="EC" id="1.4.1.3" evidence="2"/>
<evidence type="ECO:0000256" key="3">
    <source>
        <dbReference type="ARBA" id="ARBA00022603"/>
    </source>
</evidence>
<dbReference type="GO" id="GO:0008168">
    <property type="term" value="F:methyltransferase activity"/>
    <property type="evidence" value="ECO:0007669"/>
    <property type="project" value="UniProtKB-KW"/>
</dbReference>
<dbReference type="InterPro" id="IPR038459">
    <property type="entry name" value="MT_TRM10-typ_sf"/>
</dbReference>
<reference evidence="13" key="1">
    <citation type="journal article" date="2018" name="Nat. Microbiol.">
        <title>Leveraging single-cell genomics to expand the fungal tree of life.</title>
        <authorList>
            <person name="Ahrendt S.R."/>
            <person name="Quandt C.A."/>
            <person name="Ciobanu D."/>
            <person name="Clum A."/>
            <person name="Salamov A."/>
            <person name="Andreopoulos B."/>
            <person name="Cheng J.F."/>
            <person name="Woyke T."/>
            <person name="Pelin A."/>
            <person name="Henrissat B."/>
            <person name="Reynolds N.K."/>
            <person name="Benny G.L."/>
            <person name="Smith M.E."/>
            <person name="James T.Y."/>
            <person name="Grigoriev I.V."/>
        </authorList>
    </citation>
    <scope>NUCLEOTIDE SEQUENCE [LARGE SCALE GENOMIC DNA]</scope>
    <source>
        <strain evidence="13">CSF55</strain>
    </source>
</reference>
<dbReference type="Gene3D" id="3.40.50.10860">
    <property type="entry name" value="Leucine Dehydrogenase, chain A, domain 1"/>
    <property type="match status" value="1"/>
</dbReference>
<dbReference type="InterPro" id="IPR006095">
    <property type="entry name" value="Glu/Leu/Phe/Val/Trp_DH"/>
</dbReference>
<evidence type="ECO:0000256" key="1">
    <source>
        <dbReference type="ARBA" id="ARBA00006382"/>
    </source>
</evidence>
<evidence type="ECO:0000256" key="7">
    <source>
        <dbReference type="ARBA" id="ARBA00047867"/>
    </source>
</evidence>
<feature type="compositionally biased region" description="Basic and acidic residues" evidence="10">
    <location>
        <begin position="1"/>
        <end position="25"/>
    </location>
</feature>
<dbReference type="AlphaFoldDB" id="A0A4P9YGU3"/>
<dbReference type="GO" id="GO:0006538">
    <property type="term" value="P:L-glutamate catabolic process"/>
    <property type="evidence" value="ECO:0007669"/>
    <property type="project" value="TreeGrafter"/>
</dbReference>
<feature type="domain" description="SAM-dependent MTase TRM10-type" evidence="11">
    <location>
        <begin position="1"/>
        <end position="178"/>
    </location>
</feature>
<evidence type="ECO:0000259" key="11">
    <source>
        <dbReference type="PROSITE" id="PS51675"/>
    </source>
</evidence>
<protein>
    <recommendedName>
        <fullName evidence="2">glutamate dehydrogenase [NAD(P)(+)]</fullName>
        <ecNumber evidence="2">1.4.1.3</ecNumber>
    </recommendedName>
</protein>
<dbReference type="GO" id="GO:0032259">
    <property type="term" value="P:methylation"/>
    <property type="evidence" value="ECO:0007669"/>
    <property type="project" value="UniProtKB-KW"/>
</dbReference>
<dbReference type="SMART" id="SM00839">
    <property type="entry name" value="ELFV_dehydrog"/>
    <property type="match status" value="1"/>
</dbReference>
<comment type="catalytic activity">
    <reaction evidence="7">
        <text>L-glutamate + NAD(+) + H2O = 2-oxoglutarate + NH4(+) + NADH + H(+)</text>
        <dbReference type="Rhea" id="RHEA:15133"/>
        <dbReference type="ChEBI" id="CHEBI:15377"/>
        <dbReference type="ChEBI" id="CHEBI:15378"/>
        <dbReference type="ChEBI" id="CHEBI:16810"/>
        <dbReference type="ChEBI" id="CHEBI:28938"/>
        <dbReference type="ChEBI" id="CHEBI:29985"/>
        <dbReference type="ChEBI" id="CHEBI:57540"/>
        <dbReference type="ChEBI" id="CHEBI:57945"/>
        <dbReference type="EC" id="1.4.1.3"/>
    </reaction>
</comment>
<accession>A0A4P9YGU3</accession>
<dbReference type="GO" id="GO:0004352">
    <property type="term" value="F:glutamate dehydrogenase (NAD+) activity"/>
    <property type="evidence" value="ECO:0007669"/>
    <property type="project" value="TreeGrafter"/>
</dbReference>
<evidence type="ECO:0000256" key="10">
    <source>
        <dbReference type="SAM" id="MobiDB-lite"/>
    </source>
</evidence>
<dbReference type="GO" id="GO:0005739">
    <property type="term" value="C:mitochondrion"/>
    <property type="evidence" value="ECO:0007669"/>
    <property type="project" value="TreeGrafter"/>
</dbReference>
<dbReference type="InterPro" id="IPR033922">
    <property type="entry name" value="NAD_bind_Glu_DH"/>
</dbReference>
<dbReference type="Pfam" id="PF00208">
    <property type="entry name" value="ELFV_dehydrog"/>
    <property type="match status" value="1"/>
</dbReference>
<evidence type="ECO:0000256" key="9">
    <source>
        <dbReference type="RuleBase" id="RU004417"/>
    </source>
</evidence>
<dbReference type="PRINTS" id="PR00082">
    <property type="entry name" value="GLFDHDRGNASE"/>
</dbReference>
<evidence type="ECO:0000256" key="6">
    <source>
        <dbReference type="ARBA" id="ARBA00023002"/>
    </source>
</evidence>
<dbReference type="Gene3D" id="3.40.1280.30">
    <property type="match status" value="1"/>
</dbReference>
<keyword evidence="6 9" id="KW-0560">Oxidoreductase</keyword>
<dbReference type="PANTHER" id="PTHR11606:SF13">
    <property type="entry name" value="GLUTAMATE DEHYDROGENASE 1, MITOCHONDRIAL"/>
    <property type="match status" value="1"/>
</dbReference>
<sequence length="620" mass="69305">MSTDVKSHGKEKVEKVEKVEEKELSKNQLKKQKKRERFEETKKEWREKKRLKEKEKKKGILNAINSFSSKTMSFSSESYTSLFPKDKIVYLTADSENTIDKLNEDAVYIIGGIVDRNRHKSLCFDKANKEGISTARLPIGEYLKLSGSKVLTVHQVIDCDGDWGKAFEKVIPKRKSIRFSANYTLPTETPSTQMENQKRYVDNATNLLKDTISEATMAHIRSPDCALSVTFPIKRCDGTWEVLKAYRVQHSKHRLPCKGGNIKSAKRPGIRFSKAVNLEEVSALAALMTYKCAVVDVPFGGAKGGICINPKKWSPDYLERITRRYTMELCQKNFIGPGTDVPAPDVGTGPVEITDVDSMACVTGKPINQGGVRGRNEGKSHSYPRKATGLGVFYGVREFLKDPTVQKKTGLSGSINGVRVIVQGFGNVGYWTAKFFSSHGAKVIGIAERDFGVYNEQAITVENSKELLERECDILIPAALEQQITMSNADKIKAKIVAEAANGPTTPGANDVLLRRGIIILPDLLMNAGGVVVSYFEWLKNLSHVRFGRLNKRWEEYSKHRMIDVIEEATGKQLDPKVKREVINGAEEHHLVYSGLEDTMINACHETIKTAEEKVLIKTI</sequence>
<keyword evidence="5" id="KW-0949">S-adenosyl-L-methionine</keyword>
<evidence type="ECO:0000256" key="2">
    <source>
        <dbReference type="ARBA" id="ARBA00012889"/>
    </source>
</evidence>
<evidence type="ECO:0000256" key="5">
    <source>
        <dbReference type="ARBA" id="ARBA00022691"/>
    </source>
</evidence>
<dbReference type="SUPFAM" id="SSF51735">
    <property type="entry name" value="NAD(P)-binding Rossmann-fold domains"/>
    <property type="match status" value="1"/>
</dbReference>
<evidence type="ECO:0000256" key="8">
    <source>
        <dbReference type="ARBA" id="ARBA00048577"/>
    </source>
</evidence>
<name>A0A4P9YGU3_ROZAC</name>
<dbReference type="Proteomes" id="UP000281549">
    <property type="component" value="Unassembled WGS sequence"/>
</dbReference>
<evidence type="ECO:0000313" key="13">
    <source>
        <dbReference type="Proteomes" id="UP000281549"/>
    </source>
</evidence>
<keyword evidence="3" id="KW-0489">Methyltransferase</keyword>
<comment type="similarity">
    <text evidence="1 9">Belongs to the Glu/Leu/Phe/Val dehydrogenases family.</text>
</comment>
<dbReference type="Pfam" id="PF02812">
    <property type="entry name" value="ELFV_dehydrog_N"/>
    <property type="match status" value="1"/>
</dbReference>